<organism evidence="3 4">
    <name type="scientific">Variovorax terrae</name>
    <dbReference type="NCBI Taxonomy" id="2923278"/>
    <lineage>
        <taxon>Bacteria</taxon>
        <taxon>Pseudomonadati</taxon>
        <taxon>Pseudomonadota</taxon>
        <taxon>Betaproteobacteria</taxon>
        <taxon>Burkholderiales</taxon>
        <taxon>Comamonadaceae</taxon>
        <taxon>Variovorax</taxon>
    </lineage>
</organism>
<feature type="signal peptide" evidence="2">
    <location>
        <begin position="1"/>
        <end position="21"/>
    </location>
</feature>
<dbReference type="Proteomes" id="UP001139447">
    <property type="component" value="Unassembled WGS sequence"/>
</dbReference>
<comment type="caution">
    <text evidence="3">The sequence shown here is derived from an EMBL/GenBank/DDBJ whole genome shotgun (WGS) entry which is preliminary data.</text>
</comment>
<protein>
    <submittedName>
        <fullName evidence="3">Tripartite tricarboxylate transporter substrate binding protein</fullName>
    </submittedName>
</protein>
<evidence type="ECO:0000313" key="3">
    <source>
        <dbReference type="EMBL" id="MCJ0764034.1"/>
    </source>
</evidence>
<feature type="chain" id="PRO_5040947354" evidence="2">
    <location>
        <begin position="22"/>
        <end position="321"/>
    </location>
</feature>
<dbReference type="SUPFAM" id="SSF53850">
    <property type="entry name" value="Periplasmic binding protein-like II"/>
    <property type="match status" value="1"/>
</dbReference>
<name>A0A9X1VVN9_9BURK</name>
<keyword evidence="2" id="KW-0732">Signal</keyword>
<gene>
    <name evidence="3" type="ORF">MMF98_12530</name>
</gene>
<dbReference type="Pfam" id="PF03401">
    <property type="entry name" value="TctC"/>
    <property type="match status" value="1"/>
</dbReference>
<comment type="similarity">
    <text evidence="1">Belongs to the UPF0065 (bug) family.</text>
</comment>
<dbReference type="RefSeq" id="WP_243306604.1">
    <property type="nucleotide sequence ID" value="NZ_JALGBI010000001.1"/>
</dbReference>
<dbReference type="Gene3D" id="3.40.190.10">
    <property type="entry name" value="Periplasmic binding protein-like II"/>
    <property type="match status" value="1"/>
</dbReference>
<dbReference type="PIRSF" id="PIRSF017082">
    <property type="entry name" value="YflP"/>
    <property type="match status" value="1"/>
</dbReference>
<dbReference type="PANTHER" id="PTHR42928">
    <property type="entry name" value="TRICARBOXYLATE-BINDING PROTEIN"/>
    <property type="match status" value="1"/>
</dbReference>
<evidence type="ECO:0000256" key="1">
    <source>
        <dbReference type="ARBA" id="ARBA00006987"/>
    </source>
</evidence>
<dbReference type="AlphaFoldDB" id="A0A9X1VVN9"/>
<sequence>MKRRQLLSLALAGAAARPAFAEAYPSRPIVLVMPFPAGGSVDVFGRAIALHLSTALKQPIVVDNRAGAGGLIGAGAVAKGKKDGYMLLLSSSSTHSLAAALRSNLPYDPEKDFAPVVNLGSGISSLLIPASSSVRTVAELVAAMKQRGDQNSFGSAGIGTIAHLSAEDFMLATGVRATHVPYKGTSLAVQDLAAGRLSFMFDSSVSAEGYVRGGLARMLAVTGRTRLHGMPDVPTMAEAGIKLANPEGYFGVWAPAGTPREIVLALNGALNDVLKSPEVVALMQKLSITARGGTPEDFAQRVAADSLQWKKAVQRANVPLE</sequence>
<dbReference type="EMBL" id="JALGBI010000001">
    <property type="protein sequence ID" value="MCJ0764034.1"/>
    <property type="molecule type" value="Genomic_DNA"/>
</dbReference>
<accession>A0A9X1VVN9</accession>
<proteinExistence type="inferred from homology"/>
<dbReference type="PANTHER" id="PTHR42928:SF5">
    <property type="entry name" value="BLR1237 PROTEIN"/>
    <property type="match status" value="1"/>
</dbReference>
<reference evidence="3" key="1">
    <citation type="submission" date="2022-03" db="EMBL/GenBank/DDBJ databases">
        <authorList>
            <person name="Woo C.Y."/>
        </authorList>
    </citation>
    <scope>NUCLEOTIDE SEQUENCE</scope>
    <source>
        <strain evidence="3">CYS-02</strain>
    </source>
</reference>
<dbReference type="Gene3D" id="3.40.190.150">
    <property type="entry name" value="Bordetella uptake gene, domain 1"/>
    <property type="match status" value="1"/>
</dbReference>
<dbReference type="CDD" id="cd07012">
    <property type="entry name" value="PBP2_Bug_TTT"/>
    <property type="match status" value="1"/>
</dbReference>
<evidence type="ECO:0000256" key="2">
    <source>
        <dbReference type="SAM" id="SignalP"/>
    </source>
</evidence>
<evidence type="ECO:0000313" key="4">
    <source>
        <dbReference type="Proteomes" id="UP001139447"/>
    </source>
</evidence>
<keyword evidence="4" id="KW-1185">Reference proteome</keyword>
<dbReference type="InterPro" id="IPR042100">
    <property type="entry name" value="Bug_dom1"/>
</dbReference>
<dbReference type="InterPro" id="IPR005064">
    <property type="entry name" value="BUG"/>
</dbReference>